<dbReference type="Proteomes" id="UP000075880">
    <property type="component" value="Unassembled WGS sequence"/>
</dbReference>
<dbReference type="EnsemblMetazoa" id="ENSAATROPT005493">
    <property type="protein sequence ID" value="ENSAATROPP005081"/>
    <property type="gene ID" value="ENSAATROPG004418"/>
</dbReference>
<name>A0AAG5D1N9_ANOAO</name>
<dbReference type="AlphaFoldDB" id="A0AAG5D1N9"/>
<keyword evidence="2" id="KW-1185">Reference proteome</keyword>
<protein>
    <submittedName>
        <fullName evidence="1">Uncharacterized protein</fullName>
    </submittedName>
</protein>
<evidence type="ECO:0000313" key="1">
    <source>
        <dbReference type="EnsemblMetazoa" id="ENSAATROPP005081"/>
    </source>
</evidence>
<sequence>MLPSFNGNKKQLACWLNTAEETLQIFENLVSPPIFRIYFTAVLNKIEGYAKDVLCVNGNPSNFGEVREMLTDAIGDKKELSSYNCQLWHNRMEGSIDEHYKKTKQIVFNIKSLAKQNAKYNGHWDAINEFIDEYSLAAYISGLKKPYFGYAQAARPKSIEEAHAFLCKFASNESNRSLNTETNFVRGNNLASDKTVKPDTFAHKAYTNNTHTNKSVQPMETSTTKSRLTQNRGLLNNNECVTNTEDEELMVNFWVCQDNNPAEILERANNLFSKAKQNLEIASKRQINKNVHKQEAPNVDESAEVFVMPNLRTKTQPRAYKTIAKNVDGKMLENIRGVKRHMKKIKRFKGR</sequence>
<proteinExistence type="predicted"/>
<accession>A0AAG5D1N9</accession>
<evidence type="ECO:0000313" key="2">
    <source>
        <dbReference type="Proteomes" id="UP000075880"/>
    </source>
</evidence>
<organism evidence="1 2">
    <name type="scientific">Anopheles atroparvus</name>
    <name type="common">European mosquito</name>
    <dbReference type="NCBI Taxonomy" id="41427"/>
    <lineage>
        <taxon>Eukaryota</taxon>
        <taxon>Metazoa</taxon>
        <taxon>Ecdysozoa</taxon>
        <taxon>Arthropoda</taxon>
        <taxon>Hexapoda</taxon>
        <taxon>Insecta</taxon>
        <taxon>Pterygota</taxon>
        <taxon>Neoptera</taxon>
        <taxon>Endopterygota</taxon>
        <taxon>Diptera</taxon>
        <taxon>Nematocera</taxon>
        <taxon>Culicoidea</taxon>
        <taxon>Culicidae</taxon>
        <taxon>Anophelinae</taxon>
        <taxon>Anopheles</taxon>
    </lineage>
</organism>
<reference evidence="1" key="1">
    <citation type="submission" date="2024-04" db="UniProtKB">
        <authorList>
            <consortium name="EnsemblMetazoa"/>
        </authorList>
    </citation>
    <scope>IDENTIFICATION</scope>
    <source>
        <strain evidence="1">EBRO</strain>
    </source>
</reference>